<proteinExistence type="predicted"/>
<name>A0AAD5Q3R0_9CRUS</name>
<accession>A0AAD5Q3R0</accession>
<organism evidence="1 2">
    <name type="scientific">Daphnia sinensis</name>
    <dbReference type="NCBI Taxonomy" id="1820382"/>
    <lineage>
        <taxon>Eukaryota</taxon>
        <taxon>Metazoa</taxon>
        <taxon>Ecdysozoa</taxon>
        <taxon>Arthropoda</taxon>
        <taxon>Crustacea</taxon>
        <taxon>Branchiopoda</taxon>
        <taxon>Diplostraca</taxon>
        <taxon>Cladocera</taxon>
        <taxon>Anomopoda</taxon>
        <taxon>Daphniidae</taxon>
        <taxon>Daphnia</taxon>
        <taxon>Daphnia similis group</taxon>
    </lineage>
</organism>
<protein>
    <submittedName>
        <fullName evidence="1">Uncharacterized protein</fullName>
    </submittedName>
</protein>
<keyword evidence="2" id="KW-1185">Reference proteome</keyword>
<comment type="caution">
    <text evidence="1">The sequence shown here is derived from an EMBL/GenBank/DDBJ whole genome shotgun (WGS) entry which is preliminary data.</text>
</comment>
<gene>
    <name evidence="1" type="ORF">GHT06_009488</name>
</gene>
<reference evidence="1 2" key="1">
    <citation type="submission" date="2022-05" db="EMBL/GenBank/DDBJ databases">
        <title>A multi-omics perspective on studying reproductive biology in Daphnia sinensis.</title>
        <authorList>
            <person name="Jia J."/>
        </authorList>
    </citation>
    <scope>NUCLEOTIDE SEQUENCE [LARGE SCALE GENOMIC DNA]</scope>
    <source>
        <strain evidence="1 2">WSL</strain>
    </source>
</reference>
<evidence type="ECO:0000313" key="1">
    <source>
        <dbReference type="EMBL" id="KAI9565695.1"/>
    </source>
</evidence>
<evidence type="ECO:0000313" key="2">
    <source>
        <dbReference type="Proteomes" id="UP000820818"/>
    </source>
</evidence>
<dbReference type="Proteomes" id="UP000820818">
    <property type="component" value="Linkage Group LG1"/>
</dbReference>
<dbReference type="EMBL" id="WJBH02000001">
    <property type="protein sequence ID" value="KAI9565695.1"/>
    <property type="molecule type" value="Genomic_DNA"/>
</dbReference>
<dbReference type="AlphaFoldDB" id="A0AAD5Q3R0"/>
<sequence length="64" mass="7756">MERVLSRRRLEKCEIFVKEREMTRSHCSCKHDCEFIRFGLILHLEQRQLNIAITFDGLKQRYGS</sequence>